<reference evidence="2" key="1">
    <citation type="journal article" date="2018" name="Front. Microbiol.">
        <title>Genome-Based Analysis Reveals the Taxonomy and Diversity of the Family Idiomarinaceae.</title>
        <authorList>
            <person name="Liu Y."/>
            <person name="Lai Q."/>
            <person name="Shao Z."/>
        </authorList>
    </citation>
    <scope>NUCLEOTIDE SEQUENCE [LARGE SCALE GENOMIC DNA]</scope>
    <source>
        <strain evidence="2">KYW314</strain>
    </source>
</reference>
<sequence length="512" mass="59168">MRIEFDNFIDGLEHQIPDIEPGQLHLVVVEQLEWLSRLVWHVCAQQSLLYMVESHLPEDHRLDLSTCRKGSDMAEWKPANQYSHEGFGRALSSLGNRYDVICMQFTTQSSSALLDFMLNQGGLLTARRWARNQQKVLLVILDGDKDDPKLRSFLADNACHCHSLSAIYQGQPYWRWDISHWFDGAHVIQRNLRLEAQPEGRFAVVDEPNINTENYSLQSEQAPVYYVNGALDGSDVAPIEWYMLDQADEWLDHLTPMSDDALIIGYFRGQTMQRLLRDVYEIRKVCGPYVRLYIRERDQAIRHHDERLLMQAGATMVLPFGLRFSQVVSLVENSVDWRYNRRLPEHFDELTDQLVPAHLQGYLQMTDFAEQIVLLSQLAERQGVDFTLVKAKPSSGMTCIEVLKAFKHRREGDLSSSDGQYVYFFLFACRAADADRALTFLFGLPVQTLLREEERMHSVYLMQMTRDQLLATQRAPDFSEQLNIADVTVEHNSEAYDRFFPGPRPAKSARLQ</sequence>
<evidence type="ECO:0000313" key="2">
    <source>
        <dbReference type="Proteomes" id="UP000287766"/>
    </source>
</evidence>
<accession>A0A7Z6ZSE2</accession>
<proteinExistence type="predicted"/>
<dbReference type="EMBL" id="PIPR01000002">
    <property type="protein sequence ID" value="RUO39539.1"/>
    <property type="molecule type" value="Genomic_DNA"/>
</dbReference>
<name>A0A7Z6ZSE2_9GAMM</name>
<evidence type="ECO:0000313" key="1">
    <source>
        <dbReference type="EMBL" id="RUO39539.1"/>
    </source>
</evidence>
<dbReference type="GO" id="GO:0035438">
    <property type="term" value="F:cyclic-di-GMP binding"/>
    <property type="evidence" value="ECO:0007669"/>
    <property type="project" value="InterPro"/>
</dbReference>
<organism evidence="1 2">
    <name type="scientific">Pseudidiomarina aestuarii</name>
    <dbReference type="NCBI Taxonomy" id="624146"/>
    <lineage>
        <taxon>Bacteria</taxon>
        <taxon>Pseudomonadati</taxon>
        <taxon>Pseudomonadota</taxon>
        <taxon>Gammaproteobacteria</taxon>
        <taxon>Alteromonadales</taxon>
        <taxon>Idiomarinaceae</taxon>
        <taxon>Pseudidiomarina</taxon>
    </lineage>
</organism>
<gene>
    <name evidence="1" type="ORF">CWE22_09585</name>
</gene>
<dbReference type="Proteomes" id="UP000287766">
    <property type="component" value="Unassembled WGS sequence"/>
</dbReference>
<keyword evidence="2" id="KW-1185">Reference proteome</keyword>
<dbReference type="Pfam" id="PF10995">
    <property type="entry name" value="CBP_BcsE"/>
    <property type="match status" value="1"/>
</dbReference>
<dbReference type="AlphaFoldDB" id="A0A7Z6ZSE2"/>
<evidence type="ECO:0008006" key="3">
    <source>
        <dbReference type="Google" id="ProtNLM"/>
    </source>
</evidence>
<dbReference type="RefSeq" id="WP_169931215.1">
    <property type="nucleotide sequence ID" value="NZ_PIPR01000002.1"/>
</dbReference>
<comment type="caution">
    <text evidence="1">The sequence shown here is derived from an EMBL/GenBank/DDBJ whole genome shotgun (WGS) entry which is preliminary data.</text>
</comment>
<protein>
    <recommendedName>
        <fullName evidence="3">Cellulose biosynthesis protein BcsE</fullName>
    </recommendedName>
</protein>
<dbReference type="InterPro" id="IPR017745">
    <property type="entry name" value="BcsE"/>
</dbReference>